<feature type="transmembrane region" description="Helical" evidence="1">
    <location>
        <begin position="25"/>
        <end position="45"/>
    </location>
</feature>
<comment type="caution">
    <text evidence="2">The sequence shown here is derived from an EMBL/GenBank/DDBJ whole genome shotgun (WGS) entry which is preliminary data.</text>
</comment>
<evidence type="ECO:0000256" key="1">
    <source>
        <dbReference type="SAM" id="Phobius"/>
    </source>
</evidence>
<accession>A0A0F9PEK4</accession>
<gene>
    <name evidence="2" type="ORF">LCGC14_0852870</name>
</gene>
<keyword evidence="1" id="KW-0812">Transmembrane</keyword>
<keyword evidence="1" id="KW-1133">Transmembrane helix</keyword>
<organism evidence="2">
    <name type="scientific">marine sediment metagenome</name>
    <dbReference type="NCBI Taxonomy" id="412755"/>
    <lineage>
        <taxon>unclassified sequences</taxon>
        <taxon>metagenomes</taxon>
        <taxon>ecological metagenomes</taxon>
    </lineage>
</organism>
<name>A0A0F9PEK4_9ZZZZ</name>
<evidence type="ECO:0000313" key="2">
    <source>
        <dbReference type="EMBL" id="KKN28584.1"/>
    </source>
</evidence>
<reference evidence="2" key="1">
    <citation type="journal article" date="2015" name="Nature">
        <title>Complex archaea that bridge the gap between prokaryotes and eukaryotes.</title>
        <authorList>
            <person name="Spang A."/>
            <person name="Saw J.H."/>
            <person name="Jorgensen S.L."/>
            <person name="Zaremba-Niedzwiedzka K."/>
            <person name="Martijn J."/>
            <person name="Lind A.E."/>
            <person name="van Eijk R."/>
            <person name="Schleper C."/>
            <person name="Guy L."/>
            <person name="Ettema T.J."/>
        </authorList>
    </citation>
    <scope>NUCLEOTIDE SEQUENCE</scope>
</reference>
<proteinExistence type="predicted"/>
<protein>
    <submittedName>
        <fullName evidence="2">Uncharacterized protein</fullName>
    </submittedName>
</protein>
<sequence>MGSWGVNNSDLASKQESKDQRIKNLQILTIVLLTGLIIMVGTNFIPVENLLENSNEQISVKSKYIIENLKGDTIDVNKYWKIIPGEPLYVNIINSDNLPEEKLQIVKDAILSTKSFTMDRKDIFIRMAN</sequence>
<keyword evidence="1" id="KW-0472">Membrane</keyword>
<dbReference type="EMBL" id="LAZR01002550">
    <property type="protein sequence ID" value="KKN28584.1"/>
    <property type="molecule type" value="Genomic_DNA"/>
</dbReference>
<dbReference type="AlphaFoldDB" id="A0A0F9PEK4"/>